<keyword evidence="1" id="KW-0732">Signal</keyword>
<feature type="chain" id="PRO_5040922919" evidence="1">
    <location>
        <begin position="21"/>
        <end position="112"/>
    </location>
</feature>
<name>A0A9W8G7C6_9FUNG</name>
<dbReference type="Proteomes" id="UP001151518">
    <property type="component" value="Unassembled WGS sequence"/>
</dbReference>
<reference evidence="2" key="1">
    <citation type="submission" date="2022-07" db="EMBL/GenBank/DDBJ databases">
        <title>Phylogenomic reconstructions and comparative analyses of Kickxellomycotina fungi.</title>
        <authorList>
            <person name="Reynolds N.K."/>
            <person name="Stajich J.E."/>
            <person name="Barry K."/>
            <person name="Grigoriev I.V."/>
            <person name="Crous P."/>
            <person name="Smith M.E."/>
        </authorList>
    </citation>
    <scope>NUCLEOTIDE SEQUENCE</scope>
    <source>
        <strain evidence="2">NRRL 3115</strain>
    </source>
</reference>
<proteinExistence type="predicted"/>
<comment type="caution">
    <text evidence="2">The sequence shown here is derived from an EMBL/GenBank/DDBJ whole genome shotgun (WGS) entry which is preliminary data.</text>
</comment>
<dbReference type="OrthoDB" id="1068471at2759"/>
<dbReference type="EMBL" id="JANBTW010000026">
    <property type="protein sequence ID" value="KAJ2677979.1"/>
    <property type="molecule type" value="Genomic_DNA"/>
</dbReference>
<gene>
    <name evidence="2" type="ORF">GGI25_002769</name>
</gene>
<accession>A0A9W8G7C6</accession>
<evidence type="ECO:0000256" key="1">
    <source>
        <dbReference type="SAM" id="SignalP"/>
    </source>
</evidence>
<feature type="signal peptide" evidence="1">
    <location>
        <begin position="1"/>
        <end position="20"/>
    </location>
</feature>
<evidence type="ECO:0000313" key="3">
    <source>
        <dbReference type="Proteomes" id="UP001151518"/>
    </source>
</evidence>
<organism evidence="2 3">
    <name type="scientific">Coemansia spiralis</name>
    <dbReference type="NCBI Taxonomy" id="417178"/>
    <lineage>
        <taxon>Eukaryota</taxon>
        <taxon>Fungi</taxon>
        <taxon>Fungi incertae sedis</taxon>
        <taxon>Zoopagomycota</taxon>
        <taxon>Kickxellomycotina</taxon>
        <taxon>Kickxellomycetes</taxon>
        <taxon>Kickxellales</taxon>
        <taxon>Kickxellaceae</taxon>
        <taxon>Coemansia</taxon>
    </lineage>
</organism>
<dbReference type="AlphaFoldDB" id="A0A9W8G7C6"/>
<sequence>MKLLWFTALLVTVTSRLVHCTLCHSAFWSSKLGNKYLVELTMTTSLTHHHLFYETSLPKPYRIVHMDEDGDDAEDPDDLSWVNRGHEEKAKRNIRLKVTVDDQHQIQEVACG</sequence>
<protein>
    <submittedName>
        <fullName evidence="2">Uncharacterized protein</fullName>
    </submittedName>
</protein>
<evidence type="ECO:0000313" key="2">
    <source>
        <dbReference type="EMBL" id="KAJ2677979.1"/>
    </source>
</evidence>